<name>A0A2P7YMU9_9PEZI</name>
<evidence type="ECO:0000313" key="5">
    <source>
        <dbReference type="EMBL" id="PSK37282.1"/>
    </source>
</evidence>
<dbReference type="InterPro" id="IPR044244">
    <property type="entry name" value="TTC27/Emw1"/>
</dbReference>
<dbReference type="Gene3D" id="1.25.40.10">
    <property type="entry name" value="Tetratricopeptide repeat domain"/>
    <property type="match status" value="1"/>
</dbReference>
<dbReference type="Proteomes" id="UP000243723">
    <property type="component" value="Unassembled WGS sequence"/>
</dbReference>
<evidence type="ECO:0000256" key="1">
    <source>
        <dbReference type="ARBA" id="ARBA00022737"/>
    </source>
</evidence>
<dbReference type="OrthoDB" id="1936594at2759"/>
<organism evidence="5 6">
    <name type="scientific">Elsinoe australis</name>
    <dbReference type="NCBI Taxonomy" id="40998"/>
    <lineage>
        <taxon>Eukaryota</taxon>
        <taxon>Fungi</taxon>
        <taxon>Dikarya</taxon>
        <taxon>Ascomycota</taxon>
        <taxon>Pezizomycotina</taxon>
        <taxon>Dothideomycetes</taxon>
        <taxon>Dothideomycetidae</taxon>
        <taxon>Myriangiales</taxon>
        <taxon>Elsinoaceae</taxon>
        <taxon>Elsinoe</taxon>
    </lineage>
</organism>
<dbReference type="InterPro" id="IPR019734">
    <property type="entry name" value="TPR_rpt"/>
</dbReference>
<protein>
    <submittedName>
        <fullName evidence="5">Uncharacterized protein</fullName>
    </submittedName>
</protein>
<keyword evidence="2 3" id="KW-0802">TPR repeat</keyword>
<evidence type="ECO:0000313" key="6">
    <source>
        <dbReference type="Proteomes" id="UP000243723"/>
    </source>
</evidence>
<keyword evidence="6" id="KW-1185">Reference proteome</keyword>
<dbReference type="InterPro" id="IPR011990">
    <property type="entry name" value="TPR-like_helical_dom_sf"/>
</dbReference>
<keyword evidence="1" id="KW-0677">Repeat</keyword>
<dbReference type="PANTHER" id="PTHR16193">
    <property type="entry name" value="TETRATRICOPEPTIDE REPEAT PROTEIN 27"/>
    <property type="match status" value="1"/>
</dbReference>
<dbReference type="STRING" id="40998.A0A2P7YMU9"/>
<comment type="caution">
    <text evidence="5">The sequence shown here is derived from an EMBL/GenBank/DDBJ whole genome shotgun (WGS) entry which is preliminary data.</text>
</comment>
<feature type="repeat" description="TPR" evidence="3">
    <location>
        <begin position="601"/>
        <end position="634"/>
    </location>
</feature>
<dbReference type="PANTHER" id="PTHR16193:SF0">
    <property type="entry name" value="TETRATRICOPEPTIDE REPEAT PROTEIN 27"/>
    <property type="match status" value="1"/>
</dbReference>
<dbReference type="PROSITE" id="PS50005">
    <property type="entry name" value="TPR"/>
    <property type="match status" value="2"/>
</dbReference>
<proteinExistence type="predicted"/>
<feature type="repeat" description="TPR" evidence="3">
    <location>
        <begin position="635"/>
        <end position="668"/>
    </location>
</feature>
<reference evidence="5 6" key="1">
    <citation type="submission" date="2017-05" db="EMBL/GenBank/DDBJ databases">
        <title>Draft genome sequence of Elsinoe australis.</title>
        <authorList>
            <person name="Cheng Q."/>
        </authorList>
    </citation>
    <scope>NUCLEOTIDE SEQUENCE [LARGE SCALE GENOMIC DNA]</scope>
    <source>
        <strain evidence="5 6">NL1</strain>
    </source>
</reference>
<evidence type="ECO:0000256" key="3">
    <source>
        <dbReference type="PROSITE-ProRule" id="PRU00339"/>
    </source>
</evidence>
<gene>
    <name evidence="5" type="ORF">B9Z65_2024</name>
</gene>
<dbReference type="AlphaFoldDB" id="A0A2P7YMU9"/>
<evidence type="ECO:0000256" key="2">
    <source>
        <dbReference type="ARBA" id="ARBA00022803"/>
    </source>
</evidence>
<sequence length="940" mass="104322">MSEALVSLFWESLPTELQSLLEDQLTSLGSSDFGSIFQYKYAQLLFGHDQIPETANVKPEDFQCWTDYIFRRLSLILSAQHEDSRHSPEYLRAFFFLLGHAALLSFLQSNFTGPPLPFSPANALLTEDIASDSKKLAETRTKLVESLTVDGVAAYKLTPNVELLCLADTIFSCPPIKKNNPLVCWAQLRASFVHQRILSEQASTLQEQIYGGLGEVRNLLDSLPSVTRDANVSFLLEKSSVETYYSNDRLARADIDQAARERKFLFAITGRLGKRTKWQEKDTSQLVVLARSQETSEATAAQNGNGTSASAAPKKLDLNDDTLLESISFATLKGEDPAKVIDESSLPTPLAELDPASQPLLQPLDSVILLSLASAITNTSPADGLTREETLPYANRVLDGGSSNWQIYTQALLVRSRIEGYKSRTIERGLLQLQALVDQVIVDTTPSSSTAAAPAIEQSSTSFLPRPTDKDSAPASERLQYVFPLAVPARWDLESELAQRWVSLGGLRSALEIYERLELWAEAALCWAATEREDKARVVVRKLLYLPTPEMDEDAEDQKFEGQEKEKLPADAARLFCILGDIDQDPAMYERAWEVSGRRYARAQRSLGRMWFTKRDYLKAAEAYSRSLNVNKLNHGSWFALGCALLELEEYGRAVEAFTRCVQLDERDAEAWSNLAAAILRDEPGEDATVQPPSSADEDLDAANTPAKDLQKHKRDALRALKRAASLKHDSYRIWENVLIVAASLDPPELSSAIAAQSRVIDLRGSTDGEKCVDAEIMALIVRQVVVSSGTGESYDASRPGPERMLVELFDRKIQPLITSSYALWSLVAKLALWRKKPSSALEAHEKAWRTVTAQPGWENEEGSWNRTVEATIELCDAYESLGPMDRTEGLGAGDGQVVAKDWRFKARSAVRTILGKGKATWEDSEGWERLKGAMEGWKA</sequence>
<accession>A0A2P7YMU9</accession>
<feature type="region of interest" description="Disordered" evidence="4">
    <location>
        <begin position="451"/>
        <end position="473"/>
    </location>
</feature>
<dbReference type="SMART" id="SM00028">
    <property type="entry name" value="TPR"/>
    <property type="match status" value="2"/>
</dbReference>
<dbReference type="EMBL" id="NHZQ01000412">
    <property type="protein sequence ID" value="PSK37282.1"/>
    <property type="molecule type" value="Genomic_DNA"/>
</dbReference>
<evidence type="ECO:0000256" key="4">
    <source>
        <dbReference type="SAM" id="MobiDB-lite"/>
    </source>
</evidence>
<dbReference type="SUPFAM" id="SSF48452">
    <property type="entry name" value="TPR-like"/>
    <property type="match status" value="1"/>
</dbReference>